<evidence type="ECO:0000313" key="2">
    <source>
        <dbReference type="Proteomes" id="UP000002035"/>
    </source>
</evidence>
<dbReference type="GeneID" id="9223772"/>
<dbReference type="OrthoDB" id="3724345at2759"/>
<dbReference type="InterPro" id="IPR018531">
    <property type="entry name" value="DUF1993"/>
</dbReference>
<dbReference type="VEuPathDB" id="FungiDB:MCYG_04904"/>
<dbReference type="Proteomes" id="UP000002035">
    <property type="component" value="Unassembled WGS sequence"/>
</dbReference>
<dbReference type="STRING" id="554155.C5FQD2"/>
<accession>C5FQD2</accession>
<dbReference type="Gene3D" id="1.20.120.450">
    <property type="entry name" value="dinb family like domain"/>
    <property type="match status" value="1"/>
</dbReference>
<protein>
    <submittedName>
        <fullName evidence="1">Uncharacterized protein</fullName>
    </submittedName>
</protein>
<dbReference type="eggNOG" id="ENOG502SPA9">
    <property type="taxonomic scope" value="Eukaryota"/>
</dbReference>
<dbReference type="HOGENOM" id="CLU_1440719_0_0_1"/>
<dbReference type="SUPFAM" id="SSF109854">
    <property type="entry name" value="DinB/YfiT-like putative metalloenzymes"/>
    <property type="match status" value="1"/>
</dbReference>
<sequence>MICGSVIRTNNSLNNFRRTSMALTEKTPARLSGREPVVYDDNLGCYAQLYERLENSIKALSEADKDIVNQRGEEVEASILGPDRILPMSGAAFVNGTAIPSSSPTFPWIELSHEWTARSSRMTSKKRVVPRWLDYPCPQRRYPRSPGLRRTFCVDIKRDNGMRSKQIMRDMFGNLPYLRASYQHLRRR</sequence>
<dbReference type="AlphaFoldDB" id="C5FQD2"/>
<dbReference type="EMBL" id="DS995704">
    <property type="protein sequence ID" value="EEQ32085.1"/>
    <property type="molecule type" value="Genomic_DNA"/>
</dbReference>
<dbReference type="RefSeq" id="XP_002847167.1">
    <property type="nucleotide sequence ID" value="XM_002847121.1"/>
</dbReference>
<proteinExistence type="predicted"/>
<reference evidence="2" key="1">
    <citation type="journal article" date="2012" name="MBio">
        <title>Comparative genome analysis of Trichophyton rubrum and related dermatophytes reveals candidate genes involved in infection.</title>
        <authorList>
            <person name="Martinez D.A."/>
            <person name="Oliver B.G."/>
            <person name="Graeser Y."/>
            <person name="Goldberg J.M."/>
            <person name="Li W."/>
            <person name="Martinez-Rossi N.M."/>
            <person name="Monod M."/>
            <person name="Shelest E."/>
            <person name="Barton R.C."/>
            <person name="Birch E."/>
            <person name="Brakhage A.A."/>
            <person name="Chen Z."/>
            <person name="Gurr S.J."/>
            <person name="Heiman D."/>
            <person name="Heitman J."/>
            <person name="Kosti I."/>
            <person name="Rossi A."/>
            <person name="Saif S."/>
            <person name="Samalova M."/>
            <person name="Saunders C.W."/>
            <person name="Shea T."/>
            <person name="Summerbell R.C."/>
            <person name="Xu J."/>
            <person name="Young S."/>
            <person name="Zeng Q."/>
            <person name="Birren B.W."/>
            <person name="Cuomo C.A."/>
            <person name="White T.C."/>
        </authorList>
    </citation>
    <scope>NUCLEOTIDE SEQUENCE [LARGE SCALE GENOMIC DNA]</scope>
    <source>
        <strain evidence="2">ATCC MYA-4605 / CBS 113480</strain>
    </source>
</reference>
<evidence type="ECO:0000313" key="1">
    <source>
        <dbReference type="EMBL" id="EEQ32085.1"/>
    </source>
</evidence>
<gene>
    <name evidence="1" type="ORF">MCYG_04904</name>
</gene>
<keyword evidence="2" id="KW-1185">Reference proteome</keyword>
<organism evidence="1 2">
    <name type="scientific">Arthroderma otae (strain ATCC MYA-4605 / CBS 113480)</name>
    <name type="common">Microsporum canis</name>
    <dbReference type="NCBI Taxonomy" id="554155"/>
    <lineage>
        <taxon>Eukaryota</taxon>
        <taxon>Fungi</taxon>
        <taxon>Dikarya</taxon>
        <taxon>Ascomycota</taxon>
        <taxon>Pezizomycotina</taxon>
        <taxon>Eurotiomycetes</taxon>
        <taxon>Eurotiomycetidae</taxon>
        <taxon>Onygenales</taxon>
        <taxon>Arthrodermataceae</taxon>
        <taxon>Microsporum</taxon>
    </lineage>
</organism>
<name>C5FQD2_ARTOC</name>
<dbReference type="Pfam" id="PF09351">
    <property type="entry name" value="DUF1993"/>
    <property type="match status" value="1"/>
</dbReference>
<dbReference type="InterPro" id="IPR034660">
    <property type="entry name" value="DinB/YfiT-like"/>
</dbReference>